<comment type="caution">
    <text evidence="4">The sequence shown here is derived from an EMBL/GenBank/DDBJ whole genome shotgun (WGS) entry which is preliminary data.</text>
</comment>
<reference evidence="4" key="1">
    <citation type="submission" date="2006-05" db="EMBL/GenBank/DDBJ databases">
        <title>Annotation of the draft genome assembly of Desulfuromonas acetoxidans DSM 684.</title>
        <authorList>
            <consortium name="US DOE Joint Genome Institute (JGI-ORNL)"/>
            <person name="Larimer F."/>
            <person name="Land M."/>
            <person name="Hauser L."/>
        </authorList>
    </citation>
    <scope>NUCLEOTIDE SEQUENCE [LARGE SCALE GENOMIC DNA]</scope>
    <source>
        <strain evidence="4">DSM 684</strain>
    </source>
</reference>
<protein>
    <submittedName>
        <fullName evidence="4">Cobyrinic acid a,c-diamide synthase family protein</fullName>
    </submittedName>
</protein>
<dbReference type="SUPFAM" id="SSF52540">
    <property type="entry name" value="P-loop containing nucleoside triphosphate hydrolases"/>
    <property type="match status" value="1"/>
</dbReference>
<dbReference type="InterPro" id="IPR027417">
    <property type="entry name" value="P-loop_NTPase"/>
</dbReference>
<dbReference type="Pfam" id="PF13500">
    <property type="entry name" value="AAA_26"/>
    <property type="match status" value="1"/>
</dbReference>
<dbReference type="OrthoDB" id="9773206at2"/>
<dbReference type="Gene3D" id="3.40.1390.20">
    <property type="entry name" value="HprK N-terminal domain-like"/>
    <property type="match status" value="1"/>
</dbReference>
<evidence type="ECO:0000256" key="2">
    <source>
        <dbReference type="ARBA" id="ARBA00022962"/>
    </source>
</evidence>
<evidence type="ECO:0000313" key="4">
    <source>
        <dbReference type="EMBL" id="EAT16243.1"/>
    </source>
</evidence>
<evidence type="ECO:0000259" key="3">
    <source>
        <dbReference type="Pfam" id="PF07085"/>
    </source>
</evidence>
<dbReference type="SUPFAM" id="SSF75138">
    <property type="entry name" value="HprK N-terminal domain-like"/>
    <property type="match status" value="1"/>
</dbReference>
<evidence type="ECO:0000256" key="1">
    <source>
        <dbReference type="ARBA" id="ARBA00011643"/>
    </source>
</evidence>
<dbReference type="RefSeq" id="WP_005999492.1">
    <property type="nucleotide sequence ID" value="NZ_AAEW02000006.1"/>
</dbReference>
<keyword evidence="5" id="KW-1185">Reference proteome</keyword>
<feature type="domain" description="DRTGG" evidence="3">
    <location>
        <begin position="228"/>
        <end position="328"/>
    </location>
</feature>
<evidence type="ECO:0000313" key="5">
    <source>
        <dbReference type="Proteomes" id="UP000005695"/>
    </source>
</evidence>
<comment type="subunit">
    <text evidence="1">Homohexamer.</text>
</comment>
<dbReference type="Pfam" id="PF07085">
    <property type="entry name" value="DRTGG"/>
    <property type="match status" value="1"/>
</dbReference>
<dbReference type="InterPro" id="IPR028979">
    <property type="entry name" value="Ser_kin/Pase_Hpr-like_N_sf"/>
</dbReference>
<gene>
    <name evidence="4" type="ORF">Dace_1707</name>
</gene>
<dbReference type="EMBL" id="AAEW02000006">
    <property type="protein sequence ID" value="EAT16243.1"/>
    <property type="molecule type" value="Genomic_DNA"/>
</dbReference>
<dbReference type="CDD" id="cd03109">
    <property type="entry name" value="DTBS"/>
    <property type="match status" value="1"/>
</dbReference>
<accession>Q1K0W5</accession>
<sequence>MCKKIFIAATGQHCGKTTISLSLMHLARKQYRRVGFIKPLGPKPIMYQGRMMDKDAALTAEIYDLHDDLDCMSPVVVQQGTTKQVLQGKLCAEAMRDQILQAAQTLEERCDFVIIEGAGHGGVGSVVGLNNAQVARMLDAPVVMVSGGGIGNVIDHVTLNLALFEREGADVRLLLANKLITEKREENLAYLRNAFADQPLHVAGGFNYSPILANPTLGRISQLLKTPLHGDQEQYNRIINTVQLGAASSQRVADLLEESTLLIVTSSRDELLVMLSSLYHLPEYRKKLAGLVIPGSTEMSRITKQILDDSGIPYVRIPGTTAETFATVKDDVSKITAQDDEKIRLIRTLSETELDFATIDRCLHPAKGRRKAVALA</sequence>
<dbReference type="Gene3D" id="3.40.50.300">
    <property type="entry name" value="P-loop containing nucleotide triphosphate hydrolases"/>
    <property type="match status" value="1"/>
</dbReference>
<reference evidence="4" key="2">
    <citation type="submission" date="2006-05" db="EMBL/GenBank/DDBJ databases">
        <title>Sequencing of the draft genome and assembly of Desulfuromonas acetoxidans DSM 684.</title>
        <authorList>
            <consortium name="US DOE Joint Genome Institute (JGI-PGF)"/>
            <person name="Copeland A."/>
            <person name="Lucas S."/>
            <person name="Lapidus A."/>
            <person name="Barry K."/>
            <person name="Detter J.C."/>
            <person name="Glavina del Rio T."/>
            <person name="Hammon N."/>
            <person name="Israni S."/>
            <person name="Dalin E."/>
            <person name="Tice H."/>
            <person name="Bruce D."/>
            <person name="Pitluck S."/>
            <person name="Richardson P."/>
        </authorList>
    </citation>
    <scope>NUCLEOTIDE SEQUENCE [LARGE SCALE GENOMIC DNA]</scope>
    <source>
        <strain evidence="4">DSM 684</strain>
    </source>
</reference>
<dbReference type="AlphaFoldDB" id="Q1K0W5"/>
<proteinExistence type="predicted"/>
<name>Q1K0W5_DESA6</name>
<dbReference type="InterPro" id="IPR010766">
    <property type="entry name" value="DRTGG"/>
</dbReference>
<dbReference type="Proteomes" id="UP000005695">
    <property type="component" value="Unassembled WGS sequence"/>
</dbReference>
<dbReference type="PANTHER" id="PTHR21343:SF8">
    <property type="entry name" value="DRTGG DOMAIN-CONTAINING PROTEIN"/>
    <property type="match status" value="1"/>
</dbReference>
<keyword evidence="2" id="KW-0315">Glutamine amidotransferase</keyword>
<dbReference type="PANTHER" id="PTHR21343">
    <property type="entry name" value="DETHIOBIOTIN SYNTHETASE"/>
    <property type="match status" value="1"/>
</dbReference>
<organism evidence="4 5">
    <name type="scientific">Desulfuromonas acetoxidans (strain DSM 684 / 11070)</name>
    <dbReference type="NCBI Taxonomy" id="281689"/>
    <lineage>
        <taxon>Bacteria</taxon>
        <taxon>Pseudomonadati</taxon>
        <taxon>Thermodesulfobacteriota</taxon>
        <taxon>Desulfuromonadia</taxon>
        <taxon>Desulfuromonadales</taxon>
        <taxon>Desulfuromonadaceae</taxon>
        <taxon>Desulfuromonas</taxon>
    </lineage>
</organism>